<evidence type="ECO:0000313" key="2">
    <source>
        <dbReference type="Proteomes" id="UP000324800"/>
    </source>
</evidence>
<name>A0A5J4U5I0_9EUKA</name>
<gene>
    <name evidence="1" type="ORF">EZS28_039224</name>
</gene>
<accession>A0A5J4U5I0</accession>
<comment type="caution">
    <text evidence="1">The sequence shown here is derived from an EMBL/GenBank/DDBJ whole genome shotgun (WGS) entry which is preliminary data.</text>
</comment>
<protein>
    <submittedName>
        <fullName evidence="1">Uncharacterized protein</fullName>
    </submittedName>
</protein>
<evidence type="ECO:0000313" key="1">
    <source>
        <dbReference type="EMBL" id="KAA6365251.1"/>
    </source>
</evidence>
<proteinExistence type="predicted"/>
<dbReference type="AlphaFoldDB" id="A0A5J4U5I0"/>
<dbReference type="Proteomes" id="UP000324800">
    <property type="component" value="Unassembled WGS sequence"/>
</dbReference>
<reference evidence="1 2" key="1">
    <citation type="submission" date="2019-03" db="EMBL/GenBank/DDBJ databases">
        <title>Single cell metagenomics reveals metabolic interactions within the superorganism composed of flagellate Streblomastix strix and complex community of Bacteroidetes bacteria on its surface.</title>
        <authorList>
            <person name="Treitli S.C."/>
            <person name="Kolisko M."/>
            <person name="Husnik F."/>
            <person name="Keeling P."/>
            <person name="Hampl V."/>
        </authorList>
    </citation>
    <scope>NUCLEOTIDE SEQUENCE [LARGE SCALE GENOMIC DNA]</scope>
    <source>
        <strain evidence="1">ST1C</strain>
    </source>
</reference>
<dbReference type="EMBL" id="SNRW01020656">
    <property type="protein sequence ID" value="KAA6365251.1"/>
    <property type="molecule type" value="Genomic_DNA"/>
</dbReference>
<organism evidence="1 2">
    <name type="scientific">Streblomastix strix</name>
    <dbReference type="NCBI Taxonomy" id="222440"/>
    <lineage>
        <taxon>Eukaryota</taxon>
        <taxon>Metamonada</taxon>
        <taxon>Preaxostyla</taxon>
        <taxon>Oxymonadida</taxon>
        <taxon>Streblomastigidae</taxon>
        <taxon>Streblomastix</taxon>
    </lineage>
</organism>
<sequence>MIVPPPVKRQSCNEIDFPQSALIKPQSYSPISIFYIVMSLVDDYSTIIMNYALPPIAQGLEIFILFPKVVLQPCQ</sequence>